<proteinExistence type="predicted"/>
<feature type="coiled-coil region" evidence="1">
    <location>
        <begin position="73"/>
        <end position="121"/>
    </location>
</feature>
<protein>
    <submittedName>
        <fullName evidence="3">Uncharacterized protein</fullName>
    </submittedName>
</protein>
<feature type="transmembrane region" description="Helical" evidence="2">
    <location>
        <begin position="6"/>
        <end position="27"/>
    </location>
</feature>
<evidence type="ECO:0000313" key="4">
    <source>
        <dbReference type="EMBL" id="QJA98844.1"/>
    </source>
</evidence>
<dbReference type="EMBL" id="MT142755">
    <property type="protein sequence ID" value="QJA88123.1"/>
    <property type="molecule type" value="Genomic_DNA"/>
</dbReference>
<dbReference type="AlphaFoldDB" id="A0A6M3L0R6"/>
<name>A0A6M3L0R6_9ZZZZ</name>
<keyword evidence="1" id="KW-0175">Coiled coil</keyword>
<organism evidence="3">
    <name type="scientific">viral metagenome</name>
    <dbReference type="NCBI Taxonomy" id="1070528"/>
    <lineage>
        <taxon>unclassified sequences</taxon>
        <taxon>metagenomes</taxon>
        <taxon>organismal metagenomes</taxon>
    </lineage>
</organism>
<sequence length="161" mass="18775">MDTTQMSFWTATGMILSLIGNAVQAIAQWRKSRAETRAADADVDKLRHEIEIGYLEEARGLQQAMRDENEKYLTRMQADYRRIEADNAVLRAENAELRQQVEALDSRLERVENEYRITIAALRQEWDIERTAFTARQVLMTDEMQELRRTLGNGQPRKKKS</sequence>
<keyword evidence="2" id="KW-0812">Transmembrane</keyword>
<accession>A0A6M3L0R6</accession>
<keyword evidence="2" id="KW-1133">Transmembrane helix</keyword>
<dbReference type="EMBL" id="MT143787">
    <property type="protein sequence ID" value="QJB02491.1"/>
    <property type="molecule type" value="Genomic_DNA"/>
</dbReference>
<evidence type="ECO:0000313" key="3">
    <source>
        <dbReference type="EMBL" id="QJA88123.1"/>
    </source>
</evidence>
<keyword evidence="2" id="KW-0472">Membrane</keyword>
<evidence type="ECO:0000313" key="5">
    <source>
        <dbReference type="EMBL" id="QJB02491.1"/>
    </source>
</evidence>
<dbReference type="EMBL" id="MT143612">
    <property type="protein sequence ID" value="QJA98844.1"/>
    <property type="molecule type" value="Genomic_DNA"/>
</dbReference>
<reference evidence="3" key="1">
    <citation type="submission" date="2020-03" db="EMBL/GenBank/DDBJ databases">
        <title>The deep terrestrial virosphere.</title>
        <authorList>
            <person name="Holmfeldt K."/>
            <person name="Nilsson E."/>
            <person name="Simone D."/>
            <person name="Lopez-Fernandez M."/>
            <person name="Wu X."/>
            <person name="de Brujin I."/>
            <person name="Lundin D."/>
            <person name="Andersson A."/>
            <person name="Bertilsson S."/>
            <person name="Dopson M."/>
        </authorList>
    </citation>
    <scope>NUCLEOTIDE SEQUENCE</scope>
    <source>
        <strain evidence="4">MM171A01476</strain>
        <strain evidence="5">MM171B01244</strain>
        <strain evidence="3">MM415B02825</strain>
    </source>
</reference>
<evidence type="ECO:0000256" key="1">
    <source>
        <dbReference type="SAM" id="Coils"/>
    </source>
</evidence>
<evidence type="ECO:0000256" key="2">
    <source>
        <dbReference type="SAM" id="Phobius"/>
    </source>
</evidence>
<gene>
    <name evidence="4" type="ORF">MM171A01476_0011</name>
    <name evidence="5" type="ORF">MM171B01244_0011</name>
    <name evidence="3" type="ORF">MM415B02825_0011</name>
</gene>